<dbReference type="PANTHER" id="PTHR45625:SF4">
    <property type="entry name" value="PEPTIDYLPROLYL ISOMERASE DOMAIN AND WD REPEAT-CONTAINING PROTEIN 1"/>
    <property type="match status" value="1"/>
</dbReference>
<sequence>MIKGSFKKLISVLTICILLVVSSGCSGKVAKDVSQETPDLSGHPQVQIEMESGDKMVFELYPEYAPETVSNFVNLVNEKFYDGLTFHRIIKGFMIQGGDPNGDGMGSSDKKIKGEFSENGFTQNTLSHTRGVISMARSQDPDSASCQFFIMHDDQAAPQLDGKYAAFGKLISGEETLDKLADTPVTMDETTGEVSQPEEKVVIKSITLLK</sequence>
<dbReference type="AlphaFoldDB" id="S0FGN7"/>
<dbReference type="InterPro" id="IPR029000">
    <property type="entry name" value="Cyclophilin-like_dom_sf"/>
</dbReference>
<gene>
    <name evidence="6" type="ORF">CTER_4002</name>
</gene>
<protein>
    <recommendedName>
        <fullName evidence="4">Peptidyl-prolyl cis-trans isomerase</fullName>
        <shortName evidence="4">PPIase</shortName>
        <ecNumber evidence="4">5.2.1.8</ecNumber>
    </recommendedName>
</protein>
<dbReference type="SUPFAM" id="SSF50891">
    <property type="entry name" value="Cyclophilin-like"/>
    <property type="match status" value="1"/>
</dbReference>
<dbReference type="InterPro" id="IPR044666">
    <property type="entry name" value="Cyclophilin_A-like"/>
</dbReference>
<dbReference type="Pfam" id="PF00160">
    <property type="entry name" value="Pro_isomerase"/>
    <property type="match status" value="1"/>
</dbReference>
<feature type="signal peptide" evidence="4">
    <location>
        <begin position="1"/>
        <end position="27"/>
    </location>
</feature>
<dbReference type="PROSITE" id="PS50072">
    <property type="entry name" value="CSA_PPIASE_2"/>
    <property type="match status" value="1"/>
</dbReference>
<comment type="similarity">
    <text evidence="4">Belongs to the cyclophilin-type PPIase family.</text>
</comment>
<comment type="function">
    <text evidence="1 4">PPIases accelerate the folding of proteins. It catalyzes the cis-trans isomerization of proline imidic peptide bonds in oligopeptides.</text>
</comment>
<dbReference type="STRING" id="1195236.CTER_4002"/>
<dbReference type="EC" id="5.2.1.8" evidence="4"/>
<dbReference type="Gene3D" id="2.40.100.10">
    <property type="entry name" value="Cyclophilin-like"/>
    <property type="match status" value="1"/>
</dbReference>
<keyword evidence="3 4" id="KW-0413">Isomerase</keyword>
<dbReference type="PANTHER" id="PTHR45625">
    <property type="entry name" value="PEPTIDYL-PROLYL CIS-TRANS ISOMERASE-RELATED"/>
    <property type="match status" value="1"/>
</dbReference>
<dbReference type="RefSeq" id="WP_004628941.1">
    <property type="nucleotide sequence ID" value="NZ_AORV01000058.1"/>
</dbReference>
<evidence type="ECO:0000256" key="2">
    <source>
        <dbReference type="ARBA" id="ARBA00023110"/>
    </source>
</evidence>
<organism evidence="6 7">
    <name type="scientific">Ruminiclostridium cellobioparum subsp. termitidis CT1112</name>
    <dbReference type="NCBI Taxonomy" id="1195236"/>
    <lineage>
        <taxon>Bacteria</taxon>
        <taxon>Bacillati</taxon>
        <taxon>Bacillota</taxon>
        <taxon>Clostridia</taxon>
        <taxon>Eubacteriales</taxon>
        <taxon>Oscillospiraceae</taxon>
        <taxon>Ruminiclostridium</taxon>
    </lineage>
</organism>
<dbReference type="GO" id="GO:0003755">
    <property type="term" value="F:peptidyl-prolyl cis-trans isomerase activity"/>
    <property type="evidence" value="ECO:0007669"/>
    <property type="project" value="UniProtKB-UniRule"/>
</dbReference>
<keyword evidence="4" id="KW-0732">Signal</keyword>
<name>S0FGN7_RUMCE</name>
<evidence type="ECO:0000256" key="3">
    <source>
        <dbReference type="ARBA" id="ARBA00023235"/>
    </source>
</evidence>
<dbReference type="PROSITE" id="PS00170">
    <property type="entry name" value="CSA_PPIASE_1"/>
    <property type="match status" value="1"/>
</dbReference>
<dbReference type="InterPro" id="IPR020892">
    <property type="entry name" value="Cyclophilin-type_PPIase_CS"/>
</dbReference>
<comment type="caution">
    <text evidence="6">The sequence shown here is derived from an EMBL/GenBank/DDBJ whole genome shotgun (WGS) entry which is preliminary data.</text>
</comment>
<dbReference type="GO" id="GO:0006457">
    <property type="term" value="P:protein folding"/>
    <property type="evidence" value="ECO:0007669"/>
    <property type="project" value="InterPro"/>
</dbReference>
<reference evidence="6 7" key="1">
    <citation type="journal article" date="2013" name="Genome Announc.">
        <title>Draft Genome Sequence of the Cellulolytic, Mesophilic, Anaerobic Bacterium Clostridium termitidis Strain CT1112 (DSM 5398).</title>
        <authorList>
            <person name="Lal S."/>
            <person name="Ramachandran U."/>
            <person name="Zhang X."/>
            <person name="Munir R."/>
            <person name="Sparling R."/>
            <person name="Levin D.B."/>
        </authorList>
    </citation>
    <scope>NUCLEOTIDE SEQUENCE [LARGE SCALE GENOMIC DNA]</scope>
    <source>
        <strain evidence="6 7">CT1112</strain>
    </source>
</reference>
<keyword evidence="7" id="KW-1185">Reference proteome</keyword>
<dbReference type="PATRIC" id="fig|1195236.3.peg.4214"/>
<feature type="domain" description="PPIase cyclophilin-type" evidence="5">
    <location>
        <begin position="43"/>
        <end position="208"/>
    </location>
</feature>
<feature type="chain" id="PRO_5039750548" description="Peptidyl-prolyl cis-trans isomerase" evidence="4">
    <location>
        <begin position="28"/>
        <end position="210"/>
    </location>
</feature>
<proteinExistence type="inferred from homology"/>
<evidence type="ECO:0000259" key="5">
    <source>
        <dbReference type="PROSITE" id="PS50072"/>
    </source>
</evidence>
<dbReference type="eggNOG" id="COG0652">
    <property type="taxonomic scope" value="Bacteria"/>
</dbReference>
<accession>S0FGN7</accession>
<comment type="catalytic activity">
    <reaction evidence="4">
        <text>[protein]-peptidylproline (omega=180) = [protein]-peptidylproline (omega=0)</text>
        <dbReference type="Rhea" id="RHEA:16237"/>
        <dbReference type="Rhea" id="RHEA-COMP:10747"/>
        <dbReference type="Rhea" id="RHEA-COMP:10748"/>
        <dbReference type="ChEBI" id="CHEBI:83833"/>
        <dbReference type="ChEBI" id="CHEBI:83834"/>
        <dbReference type="EC" id="5.2.1.8"/>
    </reaction>
</comment>
<dbReference type="PRINTS" id="PR00153">
    <property type="entry name" value="CSAPPISMRASE"/>
</dbReference>
<evidence type="ECO:0000313" key="7">
    <source>
        <dbReference type="Proteomes" id="UP000014155"/>
    </source>
</evidence>
<keyword evidence="2 4" id="KW-0697">Rotamase</keyword>
<dbReference type="EMBL" id="AORV01000058">
    <property type="protein sequence ID" value="EMS70297.1"/>
    <property type="molecule type" value="Genomic_DNA"/>
</dbReference>
<dbReference type="InterPro" id="IPR002130">
    <property type="entry name" value="Cyclophilin-type_PPIase_dom"/>
</dbReference>
<dbReference type="PROSITE" id="PS51257">
    <property type="entry name" value="PROKAR_LIPOPROTEIN"/>
    <property type="match status" value="1"/>
</dbReference>
<evidence type="ECO:0000313" key="6">
    <source>
        <dbReference type="EMBL" id="EMS70297.1"/>
    </source>
</evidence>
<dbReference type="CDD" id="cd00317">
    <property type="entry name" value="cyclophilin"/>
    <property type="match status" value="1"/>
</dbReference>
<dbReference type="Proteomes" id="UP000014155">
    <property type="component" value="Unassembled WGS sequence"/>
</dbReference>
<evidence type="ECO:0000256" key="4">
    <source>
        <dbReference type="RuleBase" id="RU363019"/>
    </source>
</evidence>
<evidence type="ECO:0000256" key="1">
    <source>
        <dbReference type="ARBA" id="ARBA00002388"/>
    </source>
</evidence>